<dbReference type="Proteomes" id="UP000620124">
    <property type="component" value="Unassembled WGS sequence"/>
</dbReference>
<reference evidence="2" key="1">
    <citation type="submission" date="2020-05" db="EMBL/GenBank/DDBJ databases">
        <title>Mycena genomes resolve the evolution of fungal bioluminescence.</title>
        <authorList>
            <person name="Tsai I.J."/>
        </authorList>
    </citation>
    <scope>NUCLEOTIDE SEQUENCE</scope>
    <source>
        <strain evidence="2">CCC161011</strain>
    </source>
</reference>
<keyword evidence="3" id="KW-1185">Reference proteome</keyword>
<proteinExistence type="predicted"/>
<feature type="compositionally biased region" description="Polar residues" evidence="1">
    <location>
        <begin position="68"/>
        <end position="77"/>
    </location>
</feature>
<feature type="compositionally biased region" description="Basic residues" evidence="1">
    <location>
        <begin position="1"/>
        <end position="25"/>
    </location>
</feature>
<evidence type="ECO:0000313" key="2">
    <source>
        <dbReference type="EMBL" id="KAF7343199.1"/>
    </source>
</evidence>
<protein>
    <submittedName>
        <fullName evidence="2">Myb-like domain-containing protein</fullName>
    </submittedName>
</protein>
<comment type="caution">
    <text evidence="2">The sequence shown here is derived from an EMBL/GenBank/DDBJ whole genome shotgun (WGS) entry which is preliminary data.</text>
</comment>
<sequence length="384" mass="43590">MAHKKKRSKKPSSRPSPRRSTRLQGKRPEEHDRSLETQPAANLSEHEESPPWAGITSDGELPADDSSLDGTYSQSPSPEFPENDEEEDRDLSPEPTDEEPDDVLSSQVANVRTPRWQSWQDRYLALAVDQIRPFLLPPSEREEGWNRTAEVLYRDSSAIGPRSTVERTGSACKNRFMKLMKEHKKGECAKFYLPTTHSYKLMTDLQAIMDDYRYSAKEASEESQRKTKVENKAGQQLQDAAMMGLALSEGLIDISKLDGASVREKQGQQKCRRPPLSPSKHHNCARSSDDNLDFEPPPKRRRRRNVIQDVLQRRNEVDNERLNNARSRADQHHNELLNAQNATLHAIVDLTKEMKGLQEDNRTSHAGETSRTAEILAGIIAHKS</sequence>
<feature type="compositionally biased region" description="Basic and acidic residues" evidence="1">
    <location>
        <begin position="26"/>
        <end position="35"/>
    </location>
</feature>
<feature type="region of interest" description="Disordered" evidence="1">
    <location>
        <begin position="1"/>
        <end position="109"/>
    </location>
</feature>
<feature type="compositionally biased region" description="Acidic residues" evidence="1">
    <location>
        <begin position="81"/>
        <end position="102"/>
    </location>
</feature>
<evidence type="ECO:0000313" key="3">
    <source>
        <dbReference type="Proteomes" id="UP000620124"/>
    </source>
</evidence>
<name>A0A8H6XM86_9AGAR</name>
<dbReference type="EMBL" id="JACAZI010000016">
    <property type="protein sequence ID" value="KAF7343199.1"/>
    <property type="molecule type" value="Genomic_DNA"/>
</dbReference>
<organism evidence="2 3">
    <name type="scientific">Mycena venus</name>
    <dbReference type="NCBI Taxonomy" id="2733690"/>
    <lineage>
        <taxon>Eukaryota</taxon>
        <taxon>Fungi</taxon>
        <taxon>Dikarya</taxon>
        <taxon>Basidiomycota</taxon>
        <taxon>Agaricomycotina</taxon>
        <taxon>Agaricomycetes</taxon>
        <taxon>Agaricomycetidae</taxon>
        <taxon>Agaricales</taxon>
        <taxon>Marasmiineae</taxon>
        <taxon>Mycenaceae</taxon>
        <taxon>Mycena</taxon>
    </lineage>
</organism>
<dbReference type="AlphaFoldDB" id="A0A8H6XM86"/>
<accession>A0A8H6XM86</accession>
<evidence type="ECO:0000256" key="1">
    <source>
        <dbReference type="SAM" id="MobiDB-lite"/>
    </source>
</evidence>
<feature type="region of interest" description="Disordered" evidence="1">
    <location>
        <begin position="263"/>
        <end position="303"/>
    </location>
</feature>
<gene>
    <name evidence="2" type="ORF">MVEN_01751100</name>
</gene>
<dbReference type="OrthoDB" id="3265199at2759"/>